<evidence type="ECO:0000313" key="2">
    <source>
        <dbReference type="Proteomes" id="UP001152795"/>
    </source>
</evidence>
<evidence type="ECO:0000313" key="1">
    <source>
        <dbReference type="EMBL" id="CAB4026157.1"/>
    </source>
</evidence>
<organism evidence="1 2">
    <name type="scientific">Paramuricea clavata</name>
    <name type="common">Red gorgonian</name>
    <name type="synonym">Violescent sea-whip</name>
    <dbReference type="NCBI Taxonomy" id="317549"/>
    <lineage>
        <taxon>Eukaryota</taxon>
        <taxon>Metazoa</taxon>
        <taxon>Cnidaria</taxon>
        <taxon>Anthozoa</taxon>
        <taxon>Octocorallia</taxon>
        <taxon>Malacalcyonacea</taxon>
        <taxon>Plexauridae</taxon>
        <taxon>Paramuricea</taxon>
    </lineage>
</organism>
<reference evidence="1" key="1">
    <citation type="submission" date="2020-04" db="EMBL/GenBank/DDBJ databases">
        <authorList>
            <person name="Alioto T."/>
            <person name="Alioto T."/>
            <person name="Gomez Garrido J."/>
        </authorList>
    </citation>
    <scope>NUCLEOTIDE SEQUENCE</scope>
    <source>
        <strain evidence="1">A484AB</strain>
    </source>
</reference>
<accession>A0A7D9JBX9</accession>
<dbReference type="EMBL" id="CACRXK020014041">
    <property type="protein sequence ID" value="CAB4026157.1"/>
    <property type="molecule type" value="Genomic_DNA"/>
</dbReference>
<proteinExistence type="predicted"/>
<protein>
    <submittedName>
        <fullName evidence="1">Uncharacterized protein</fullName>
    </submittedName>
</protein>
<dbReference type="Proteomes" id="UP001152795">
    <property type="component" value="Unassembled WGS sequence"/>
</dbReference>
<name>A0A7D9JBX9_PARCT</name>
<comment type="caution">
    <text evidence="1">The sequence shown here is derived from an EMBL/GenBank/DDBJ whole genome shotgun (WGS) entry which is preliminary data.</text>
</comment>
<dbReference type="AlphaFoldDB" id="A0A7D9JBX9"/>
<keyword evidence="2" id="KW-1185">Reference proteome</keyword>
<gene>
    <name evidence="1" type="ORF">PACLA_8A041650</name>
</gene>
<dbReference type="OrthoDB" id="5952961at2759"/>
<sequence>MDQMYDHKLYNSLGPKRFGEKFLAQADKVIMIVTQGYLKLCWLDDTVDIDSMPCFHSLNEERLYSEVTDIKNELSTTIKHGPIRFIPLLVNVPDDYLPKWLQKLTSVKWPDDGKTKTFLNLLKCDDLPVGTKYEGSSFL</sequence>